<name>A0A7K1YB80_9SPHI</name>
<gene>
    <name evidence="3" type="ORF">GS399_10040</name>
</gene>
<evidence type="ECO:0000259" key="2">
    <source>
        <dbReference type="Pfam" id="PF11790"/>
    </source>
</evidence>
<protein>
    <recommendedName>
        <fullName evidence="2">Asl1-like glycosyl hydrolase catalytic domain-containing protein</fullName>
    </recommendedName>
</protein>
<organism evidence="3 4">
    <name type="scientific">Hufsiella arboris</name>
    <dbReference type="NCBI Taxonomy" id="2695275"/>
    <lineage>
        <taxon>Bacteria</taxon>
        <taxon>Pseudomonadati</taxon>
        <taxon>Bacteroidota</taxon>
        <taxon>Sphingobacteriia</taxon>
        <taxon>Sphingobacteriales</taxon>
        <taxon>Sphingobacteriaceae</taxon>
        <taxon>Hufsiella</taxon>
    </lineage>
</organism>
<reference evidence="3 4" key="1">
    <citation type="submission" date="2019-11" db="EMBL/GenBank/DDBJ databases">
        <title>Pedobacter sp. HMF7647 Genome sequencing and assembly.</title>
        <authorList>
            <person name="Kang H."/>
            <person name="Kim H."/>
            <person name="Joh K."/>
        </authorList>
    </citation>
    <scope>NUCLEOTIDE SEQUENCE [LARGE SCALE GENOMIC DNA]</scope>
    <source>
        <strain evidence="3 4">HMF7647</strain>
    </source>
</reference>
<proteinExistence type="predicted"/>
<keyword evidence="1" id="KW-0732">Signal</keyword>
<feature type="domain" description="Asl1-like glycosyl hydrolase catalytic" evidence="2">
    <location>
        <begin position="161"/>
        <end position="282"/>
    </location>
</feature>
<dbReference type="InterPro" id="IPR024655">
    <property type="entry name" value="Asl1_glyco_hydro_catalytic"/>
</dbReference>
<feature type="chain" id="PRO_5029502025" description="Asl1-like glycosyl hydrolase catalytic domain-containing protein" evidence="1">
    <location>
        <begin position="22"/>
        <end position="326"/>
    </location>
</feature>
<dbReference type="EMBL" id="WVHT01000004">
    <property type="protein sequence ID" value="MXV51308.1"/>
    <property type="molecule type" value="Genomic_DNA"/>
</dbReference>
<comment type="caution">
    <text evidence="3">The sequence shown here is derived from an EMBL/GenBank/DDBJ whole genome shotgun (WGS) entry which is preliminary data.</text>
</comment>
<dbReference type="Proteomes" id="UP000466586">
    <property type="component" value="Unassembled WGS sequence"/>
</dbReference>
<dbReference type="InterPro" id="IPR017853">
    <property type="entry name" value="GH"/>
</dbReference>
<sequence>MLRTCYTFLALILCLTLTSQDAGKSIIWGINGHPLTKQDYKKNWPAQIQAIKDLKLSSYRFDLLIDTNGYARDEESCLKLFKVLKSNNIAPLPAIMQKGFNDLDLNDRYRLSYKQGQNFALRYGEYLSVIEVNNEVDVKSMLSKNFDGRKQNGYDNPKLIRYITAIKGFIDGLKQVKPSVKVTLSFSWLHFYYLTALEENNVNYDIIGCHWYSNMGDITNVKSIGNVLELLRQRYKKPIWITEFNYFKGTTTASLAKQNEFLSTSIHPILAQNIVTGFFIYELYDQPAINQRSPGESKYGLISQDSQGNLVKKDAYMTYKQIVAGH</sequence>
<keyword evidence="4" id="KW-1185">Reference proteome</keyword>
<dbReference type="Gene3D" id="3.20.20.80">
    <property type="entry name" value="Glycosidases"/>
    <property type="match status" value="1"/>
</dbReference>
<evidence type="ECO:0000313" key="4">
    <source>
        <dbReference type="Proteomes" id="UP000466586"/>
    </source>
</evidence>
<dbReference type="Pfam" id="PF11790">
    <property type="entry name" value="Glyco_hydro_cc"/>
    <property type="match status" value="1"/>
</dbReference>
<evidence type="ECO:0000256" key="1">
    <source>
        <dbReference type="SAM" id="SignalP"/>
    </source>
</evidence>
<accession>A0A7K1YB80</accession>
<dbReference type="RefSeq" id="WP_160844488.1">
    <property type="nucleotide sequence ID" value="NZ_WVHT01000004.1"/>
</dbReference>
<dbReference type="AlphaFoldDB" id="A0A7K1YB80"/>
<evidence type="ECO:0000313" key="3">
    <source>
        <dbReference type="EMBL" id="MXV51308.1"/>
    </source>
</evidence>
<dbReference type="SUPFAM" id="SSF51445">
    <property type="entry name" value="(Trans)glycosidases"/>
    <property type="match status" value="1"/>
</dbReference>
<feature type="signal peptide" evidence="1">
    <location>
        <begin position="1"/>
        <end position="21"/>
    </location>
</feature>